<dbReference type="PRINTS" id="PR00956">
    <property type="entry name" value="FLGMOTORFLIN"/>
</dbReference>
<dbReference type="InterPro" id="IPR001172">
    <property type="entry name" value="FliN_T3SS_HrcQb"/>
</dbReference>
<keyword evidence="4" id="KW-1003">Cell membrane</keyword>
<keyword evidence="9" id="KW-0966">Cell projection</keyword>
<dbReference type="AlphaFoldDB" id="A0A143DBU3"/>
<dbReference type="Pfam" id="PF01052">
    <property type="entry name" value="FliMN_C"/>
    <property type="match status" value="1"/>
</dbReference>
<dbReference type="GO" id="GO:0006935">
    <property type="term" value="P:chemotaxis"/>
    <property type="evidence" value="ECO:0007669"/>
    <property type="project" value="UniProtKB-KW"/>
</dbReference>
<protein>
    <recommendedName>
        <fullName evidence="3">Flagellar motor switch protein FliN</fullName>
    </recommendedName>
</protein>
<dbReference type="OrthoDB" id="9790303at2"/>
<keyword evidence="6" id="KW-0283">Flagellar rotation</keyword>
<dbReference type="GO" id="GO:0009425">
    <property type="term" value="C:bacterial-type flagellum basal body"/>
    <property type="evidence" value="ECO:0007669"/>
    <property type="project" value="InterPro"/>
</dbReference>
<dbReference type="Proteomes" id="UP000076066">
    <property type="component" value="Chromosome"/>
</dbReference>
<evidence type="ECO:0000313" key="9">
    <source>
        <dbReference type="EMBL" id="AMW34211.1"/>
    </source>
</evidence>
<dbReference type="InterPro" id="IPR051469">
    <property type="entry name" value="FliN/MopA/SpaO"/>
</dbReference>
<dbReference type="Gene3D" id="2.30.330.10">
    <property type="entry name" value="SpoA-like"/>
    <property type="match status" value="1"/>
</dbReference>
<dbReference type="SUPFAM" id="SSF101801">
    <property type="entry name" value="Surface presentation of antigens (SPOA)"/>
    <property type="match status" value="1"/>
</dbReference>
<accession>A0A143DBU3</accession>
<dbReference type="PANTHER" id="PTHR43484">
    <property type="match status" value="1"/>
</dbReference>
<evidence type="ECO:0000259" key="8">
    <source>
        <dbReference type="Pfam" id="PF01052"/>
    </source>
</evidence>
<evidence type="ECO:0000256" key="7">
    <source>
        <dbReference type="ARBA" id="ARBA00023136"/>
    </source>
</evidence>
<comment type="similarity">
    <text evidence="2">Belongs to the FliN/MopA/SpaO family.</text>
</comment>
<dbReference type="InterPro" id="IPR036429">
    <property type="entry name" value="SpoA-like_sf"/>
</dbReference>
<name>A0A143DBU3_9PROT</name>
<dbReference type="EMBL" id="CP014525">
    <property type="protein sequence ID" value="AMW34211.1"/>
    <property type="molecule type" value="Genomic_DNA"/>
</dbReference>
<dbReference type="GO" id="GO:0071973">
    <property type="term" value="P:bacterial-type flagellum-dependent cell motility"/>
    <property type="evidence" value="ECO:0007669"/>
    <property type="project" value="InterPro"/>
</dbReference>
<gene>
    <name evidence="9" type="ORF">AY555_02360</name>
</gene>
<evidence type="ECO:0000256" key="5">
    <source>
        <dbReference type="ARBA" id="ARBA00022500"/>
    </source>
</evidence>
<keyword evidence="9" id="KW-0969">Cilium</keyword>
<dbReference type="InterPro" id="IPR001543">
    <property type="entry name" value="FliN-like_C"/>
</dbReference>
<dbReference type="PANTHER" id="PTHR43484:SF1">
    <property type="entry name" value="FLAGELLAR MOTOR SWITCH PROTEIN FLIN"/>
    <property type="match status" value="1"/>
</dbReference>
<feature type="domain" description="Flagellar motor switch protein FliN-like C-terminal" evidence="8">
    <location>
        <begin position="29"/>
        <end position="97"/>
    </location>
</feature>
<organism evidence="9 10">
    <name type="scientific">Haematospirillum jordaniae</name>
    <dbReference type="NCBI Taxonomy" id="1549855"/>
    <lineage>
        <taxon>Bacteria</taxon>
        <taxon>Pseudomonadati</taxon>
        <taxon>Pseudomonadota</taxon>
        <taxon>Alphaproteobacteria</taxon>
        <taxon>Rhodospirillales</taxon>
        <taxon>Novispirillaceae</taxon>
        <taxon>Haematospirillum</taxon>
    </lineage>
</organism>
<evidence type="ECO:0000256" key="1">
    <source>
        <dbReference type="ARBA" id="ARBA00004413"/>
    </source>
</evidence>
<dbReference type="GO" id="GO:0003774">
    <property type="term" value="F:cytoskeletal motor activity"/>
    <property type="evidence" value="ECO:0007669"/>
    <property type="project" value="InterPro"/>
</dbReference>
<dbReference type="KEGG" id="hjo:AY555_02360"/>
<evidence type="ECO:0000256" key="3">
    <source>
        <dbReference type="ARBA" id="ARBA00021897"/>
    </source>
</evidence>
<dbReference type="STRING" id="1549855.AY555_02360"/>
<comment type="subcellular location">
    <subcellularLocation>
        <location evidence="1">Cell membrane</location>
        <topology evidence="1">Peripheral membrane protein</topology>
        <orientation evidence="1">Cytoplasmic side</orientation>
    </subcellularLocation>
</comment>
<keyword evidence="5" id="KW-0145">Chemotaxis</keyword>
<keyword evidence="7" id="KW-0472">Membrane</keyword>
<evidence type="ECO:0000256" key="4">
    <source>
        <dbReference type="ARBA" id="ARBA00022475"/>
    </source>
</evidence>
<keyword evidence="9" id="KW-0282">Flagellum</keyword>
<evidence type="ECO:0000256" key="2">
    <source>
        <dbReference type="ARBA" id="ARBA00009226"/>
    </source>
</evidence>
<keyword evidence="10" id="KW-1185">Reference proteome</keyword>
<dbReference type="RefSeq" id="WP_066132936.1">
    <property type="nucleotide sequence ID" value="NZ_CP014525.1"/>
</dbReference>
<reference evidence="9 10" key="1">
    <citation type="submission" date="2016-02" db="EMBL/GenBank/DDBJ databases">
        <title>Complete Genome of H5569, the type strain of the newly described species Haematospirillium jordaniae.</title>
        <authorList>
            <person name="Nicholson A.C."/>
            <person name="Humrighouse B.W."/>
            <person name="Loparov V."/>
            <person name="McQuiston J.R."/>
        </authorList>
    </citation>
    <scope>NUCLEOTIDE SEQUENCE [LARGE SCALE GENOMIC DNA]</scope>
    <source>
        <strain evidence="9 10">H5569</strain>
    </source>
</reference>
<sequence>MTEQFRLKDDPTLQTVGGLRPITNDAAFTVQVEISVMLGKSMLRVHQLLKLGRGAVVELDQKTDEPVEIYANGILVARGEVVITEGDKIGVTLTELVHSVYAT</sequence>
<dbReference type="GO" id="GO:0005886">
    <property type="term" value="C:plasma membrane"/>
    <property type="evidence" value="ECO:0007669"/>
    <property type="project" value="UniProtKB-SubCell"/>
</dbReference>
<dbReference type="GeneID" id="53315994"/>
<evidence type="ECO:0000313" key="10">
    <source>
        <dbReference type="Proteomes" id="UP000076066"/>
    </source>
</evidence>
<evidence type="ECO:0000256" key="6">
    <source>
        <dbReference type="ARBA" id="ARBA00022779"/>
    </source>
</evidence>
<proteinExistence type="inferred from homology"/>